<organism evidence="1">
    <name type="scientific">marine sediment metagenome</name>
    <dbReference type="NCBI Taxonomy" id="412755"/>
    <lineage>
        <taxon>unclassified sequences</taxon>
        <taxon>metagenomes</taxon>
        <taxon>ecological metagenomes</taxon>
    </lineage>
</organism>
<dbReference type="EMBL" id="LAZR01058236">
    <property type="protein sequence ID" value="KKK70339.1"/>
    <property type="molecule type" value="Genomic_DNA"/>
</dbReference>
<accession>A0A0F8ZVB8</accession>
<protein>
    <submittedName>
        <fullName evidence="1">Uncharacterized protein</fullName>
    </submittedName>
</protein>
<name>A0A0F8ZVB8_9ZZZZ</name>
<evidence type="ECO:0000313" key="1">
    <source>
        <dbReference type="EMBL" id="KKK70339.1"/>
    </source>
</evidence>
<sequence length="71" mass="7946">MSYVCKVCGAKLLVETVQIDTGWWDVNLSTGTPYDYAPIIDGEPQFVRVFCAKSDDHEPGFRMEEGMVVAE</sequence>
<dbReference type="AlphaFoldDB" id="A0A0F8ZVB8"/>
<comment type="caution">
    <text evidence="1">The sequence shown here is derived from an EMBL/GenBank/DDBJ whole genome shotgun (WGS) entry which is preliminary data.</text>
</comment>
<proteinExistence type="predicted"/>
<reference evidence="1" key="1">
    <citation type="journal article" date="2015" name="Nature">
        <title>Complex archaea that bridge the gap between prokaryotes and eukaryotes.</title>
        <authorList>
            <person name="Spang A."/>
            <person name="Saw J.H."/>
            <person name="Jorgensen S.L."/>
            <person name="Zaremba-Niedzwiedzka K."/>
            <person name="Martijn J."/>
            <person name="Lind A.E."/>
            <person name="van Eijk R."/>
            <person name="Schleper C."/>
            <person name="Guy L."/>
            <person name="Ettema T.J."/>
        </authorList>
    </citation>
    <scope>NUCLEOTIDE SEQUENCE</scope>
</reference>
<gene>
    <name evidence="1" type="ORF">LCGC14_2925010</name>
</gene>